<dbReference type="Gene3D" id="3.40.50.12780">
    <property type="entry name" value="N-terminal domain of ligase-like"/>
    <property type="match status" value="1"/>
</dbReference>
<dbReference type="InterPro" id="IPR045851">
    <property type="entry name" value="AMP-bd_C_sf"/>
</dbReference>
<dbReference type="GO" id="GO:0016877">
    <property type="term" value="F:ligase activity, forming carbon-sulfur bonds"/>
    <property type="evidence" value="ECO:0007669"/>
    <property type="project" value="UniProtKB-ARBA"/>
</dbReference>
<dbReference type="InterPro" id="IPR000873">
    <property type="entry name" value="AMP-dep_synth/lig_dom"/>
</dbReference>
<dbReference type="Gene3D" id="3.30.300.30">
    <property type="match status" value="1"/>
</dbReference>
<dbReference type="Proteomes" id="UP000468687">
    <property type="component" value="Unassembled WGS sequence"/>
</dbReference>
<dbReference type="Pfam" id="PF13193">
    <property type="entry name" value="AMP-binding_C"/>
    <property type="match status" value="1"/>
</dbReference>
<keyword evidence="6" id="KW-1185">Reference proteome</keyword>
<dbReference type="AlphaFoldDB" id="A0A6P0HIJ6"/>
<comment type="similarity">
    <text evidence="1">Belongs to the ATP-dependent AMP-binding enzyme family.</text>
</comment>
<gene>
    <name evidence="5" type="ORF">G3T38_07185</name>
</gene>
<sequence length="518" mass="56747">MPIIDFFDRGWASSPDAVAYCTDDESWTYDEARELSCRIGHALLDEGLQREGKVAVLSPNAPLAWICVLGVWRAGGAWVPLNPGNPAHENADLLRRFDVEVLFYDPALADQVEEFVRQGLDLRLVALRPAADVTVLEDWLGGRPSYPPVVVGQQMDDVVAISPTGGTTGVPKGVMNTHRSFSVMVVHQMLALAYTEDEHPVNLAAAPMTHTAGLFSLQTSARGGTVVVVPRATPEHILPAIEKHGVTELFLPPTVIYRLLDVLADRVVDTSSLKYVMYAAAPMSSRKLRAGIERLGPVFIECYGQVEAPAAITFMRPEEHLRDGVVADDDRLSSCGRPYPLVRVAIKDPDEGTVLAPGETGEICVQGDLVMKGYYRDPERTAETIRDGWLHTGDLGRLDEDGYLHLTDRKKDMIITGGFNVYPGEVEQVIWSLPEVEDCAVVGAPDADWGERVTAVVELKPGRSLDEDAVVAHCRSSLSGVKTPKQIVFVDQLPRSANGKVLKRDVRQRFWAAADRAI</sequence>
<feature type="domain" description="AMP-binding enzyme C-terminal" evidence="4">
    <location>
        <begin position="425"/>
        <end position="500"/>
    </location>
</feature>
<dbReference type="Pfam" id="PF00501">
    <property type="entry name" value="AMP-binding"/>
    <property type="match status" value="1"/>
</dbReference>
<evidence type="ECO:0000256" key="1">
    <source>
        <dbReference type="ARBA" id="ARBA00006432"/>
    </source>
</evidence>
<dbReference type="FunFam" id="3.30.300.30:FF:000008">
    <property type="entry name" value="2,3-dihydroxybenzoate-AMP ligase"/>
    <property type="match status" value="1"/>
</dbReference>
<name>A0A6P0HIJ6_9ACTN</name>
<dbReference type="EMBL" id="JAAGXA010000004">
    <property type="protein sequence ID" value="NEN78057.1"/>
    <property type="molecule type" value="Genomic_DNA"/>
</dbReference>
<evidence type="ECO:0000313" key="5">
    <source>
        <dbReference type="EMBL" id="NEN78057.1"/>
    </source>
</evidence>
<protein>
    <submittedName>
        <fullName evidence="5">Long-chain fatty acid--CoA ligase</fullName>
    </submittedName>
</protein>
<proteinExistence type="inferred from homology"/>
<reference evidence="5 6" key="1">
    <citation type="journal article" date="2014" name="Int. J. Syst. Evol. Microbiol.">
        <title>Nocardioides zeae sp. nov., isolated from the stem of Zea mays.</title>
        <authorList>
            <person name="Glaeser S.P."/>
            <person name="McInroy J.A."/>
            <person name="Busse H.J."/>
            <person name="Kampfer P."/>
        </authorList>
    </citation>
    <scope>NUCLEOTIDE SEQUENCE [LARGE SCALE GENOMIC DNA]</scope>
    <source>
        <strain evidence="5 6">JCM 30728</strain>
    </source>
</reference>
<dbReference type="InterPro" id="IPR025110">
    <property type="entry name" value="AMP-bd_C"/>
</dbReference>
<comment type="caution">
    <text evidence="5">The sequence shown here is derived from an EMBL/GenBank/DDBJ whole genome shotgun (WGS) entry which is preliminary data.</text>
</comment>
<dbReference type="InterPro" id="IPR020845">
    <property type="entry name" value="AMP-binding_CS"/>
</dbReference>
<organism evidence="5 6">
    <name type="scientific">Nocardioides zeae</name>
    <dbReference type="NCBI Taxonomy" id="1457234"/>
    <lineage>
        <taxon>Bacteria</taxon>
        <taxon>Bacillati</taxon>
        <taxon>Actinomycetota</taxon>
        <taxon>Actinomycetes</taxon>
        <taxon>Propionibacteriales</taxon>
        <taxon>Nocardioidaceae</taxon>
        <taxon>Nocardioides</taxon>
    </lineage>
</organism>
<dbReference type="InterPro" id="IPR042099">
    <property type="entry name" value="ANL_N_sf"/>
</dbReference>
<evidence type="ECO:0000259" key="3">
    <source>
        <dbReference type="Pfam" id="PF00501"/>
    </source>
</evidence>
<dbReference type="SUPFAM" id="SSF56801">
    <property type="entry name" value="Acetyl-CoA synthetase-like"/>
    <property type="match status" value="1"/>
</dbReference>
<dbReference type="InterPro" id="IPR050237">
    <property type="entry name" value="ATP-dep_AMP-bd_enzyme"/>
</dbReference>
<feature type="domain" description="AMP-dependent synthetase/ligase" evidence="3">
    <location>
        <begin position="8"/>
        <end position="375"/>
    </location>
</feature>
<dbReference type="PANTHER" id="PTHR43767:SF7">
    <property type="entry name" value="MEDIUM_LONG-CHAIN-FATTY-ACID--COA LIGASE FADD8"/>
    <property type="match status" value="1"/>
</dbReference>
<keyword evidence="2 5" id="KW-0436">Ligase</keyword>
<dbReference type="PANTHER" id="PTHR43767">
    <property type="entry name" value="LONG-CHAIN-FATTY-ACID--COA LIGASE"/>
    <property type="match status" value="1"/>
</dbReference>
<evidence type="ECO:0000313" key="6">
    <source>
        <dbReference type="Proteomes" id="UP000468687"/>
    </source>
</evidence>
<accession>A0A6P0HIJ6</accession>
<dbReference type="PROSITE" id="PS00455">
    <property type="entry name" value="AMP_BINDING"/>
    <property type="match status" value="1"/>
</dbReference>
<evidence type="ECO:0000259" key="4">
    <source>
        <dbReference type="Pfam" id="PF13193"/>
    </source>
</evidence>
<dbReference type="RefSeq" id="WP_163771432.1">
    <property type="nucleotide sequence ID" value="NZ_JAAGXA010000004.1"/>
</dbReference>
<evidence type="ECO:0000256" key="2">
    <source>
        <dbReference type="ARBA" id="ARBA00022598"/>
    </source>
</evidence>